<dbReference type="SMART" id="SM00824">
    <property type="entry name" value="PKS_TE"/>
    <property type="match status" value="1"/>
</dbReference>
<dbReference type="Pfam" id="PF00550">
    <property type="entry name" value="PP-binding"/>
    <property type="match status" value="5"/>
</dbReference>
<dbReference type="NCBIfam" id="NF004282">
    <property type="entry name" value="PRK05691.1"/>
    <property type="match status" value="5"/>
</dbReference>
<evidence type="ECO:0000256" key="4">
    <source>
        <dbReference type="ARBA" id="ARBA00022553"/>
    </source>
</evidence>
<dbReference type="InterPro" id="IPR020845">
    <property type="entry name" value="AMP-binding_CS"/>
</dbReference>
<keyword evidence="5" id="KW-0677">Repeat</keyword>
<dbReference type="FunFam" id="3.40.50.980:FF:000001">
    <property type="entry name" value="Non-ribosomal peptide synthetase"/>
    <property type="match status" value="5"/>
</dbReference>
<dbReference type="KEGG" id="slau:SLA_7483"/>
<dbReference type="PROSITE" id="PS00012">
    <property type="entry name" value="PHOSPHOPANTETHEINE"/>
    <property type="match status" value="5"/>
</dbReference>
<dbReference type="GO" id="GO:0008610">
    <property type="term" value="P:lipid biosynthetic process"/>
    <property type="evidence" value="ECO:0007669"/>
    <property type="project" value="UniProtKB-ARBA"/>
</dbReference>
<dbReference type="GO" id="GO:0017000">
    <property type="term" value="P:antibiotic biosynthetic process"/>
    <property type="evidence" value="ECO:0007669"/>
    <property type="project" value="UniProtKB-KW"/>
</dbReference>
<sequence>MTHTSRPARKPSGLEGVLPLSPLQEGLLFHSLLDDGEGPDVYAVQLAVDLEGPLDAARLKDAMAALLRRHANLRAGFRSVRSGKPVQFLLREVELPWHEADLTRLPAEEREAELGRLADQDRAERFDLAAPPLIRCLLIRREHALHRLVVTNHHILLDGWSMPVVLRELFTAYEHGVEALPPVTPYKNYLQWLAGQDRDETEQVWRRTLAGVEEATRLAPADAGREARMPERVECLLPADLGDGIADLAASGAVTLNTVVQLAWAVVLGRLTGRDDVVFGTTVAGRPAEVPGVESMVGLFINTVPVRVALDHDEPWSKALARVQNEQADLGPHQHLGLAEIQALAGAGELFDTTVLVENYPVDPAAEGARLESGLRLVGAKGRDATHYPLTLVVSRTTAGVQVRLDYRPDLFDHASAERILRRLERVLRAAVMDADRPVGAVDVLDAAERDRLVSGWNATGVVVPVGVVPVWFAECAARAPEAPAVVCGDERLSYGELWSRAVGVANELTRRGVGRGAVVALAVPRSVDAVVAMLGVGLAGGAFLPVDLDFPADRIAYILSDAAPSVILSTHDAADRLPEGTEAPLLLLDTVEPAAELMAECEVSAEDAAYVLYTSGSTGRPKGVVVPHGALRNFLWSMGSRVGLSVGEKWLAVTTFGFDISLLEVFLPLLSGAVVVIADRDVVRDPQRLGALVRSEDIAVMQATPSLWRALAETDPEAVTGLKVLVGGEAVDTALAGVLAQAGVSVWNMYGPTETTIWSTSALLTGDGRTPIGAPIANTQVYVLDGRLRLVPPGVPGELYIAGEGVARGYLGRPGLTSERFVTDPFGASGARMYRTGDLVRWTDAGVLEFVGRVDDQVKVRGYRIELGEVESALSKVEGVARAVAMVREDTPNDRRLVGYVVPVEGTVLEAESVRRAVADVLPEYMIPSAVVVLDAVPLTPNGKTDRKALPAPTTSGAVRREARTAQEDILCGLFAEILSVSRVGIEDSFFDLGGHSLLATRLVSRIRTVLGVELPVRALFETPTVAALARHLDGGGTAAARTALVPQLRPAEIPLSYAQRRLWFINQLDTASPLYNISLGLRLHGSLDAVALEAALADVVTRHESLRTVFPAPEGTPTQVVLDAGTVAGRILRTVDVTEDEVAARVAATVRHGFDLAEQTPLRATLLTVGPDKHVLVLVLHHIAGDAWSMRPLARDLGDAYTARCEGAAPQWSPLPVQYADYALWQRDVLGDESDPDSEIARQLAHWTETLAGLPDELTLPTDRPRPDASTHRGERIRFELDAALHRQLLSLARESGTSLFMVLQAALASLLTRLGAGTDVPIGTPIAGRTDDAVEELVGFFINELVLRTDTSGNPSFRDLLARVRETDLAAYAHQDVPFERLVEALNPPRSLGRHPLFQIVLALQNTAQPTLELPGLTIGAEPGSGGVARFDLSFGLNERLTADGAPAGLDALVEFATDLFDRATVEAMADRFVTVLKAVVADADRRVEDLDILGAAERELLLYGWNDTARPRPNLFVPQMIEAQAARTPEAPAVTGGDLTLTYAELNARANRLAHLLIGRGAGPESIVAIAVPRSPEMIVAVLAVLKSGAAYLPVDTEYPADRIAYMLADAAPALVVTAQDVVPHLPKGATQPVLALDAPATLTELAGRRADDPADVDRTSTLLADHPAYVIYTSGSTGTPKGVVVRHTSLADYAAGAAADYRGVAGTVLLHSSVSFDTTVTSLHVPLTVGGHIRLTDFLEGAVEQDFSLLKVTPSHLGMLTDAVEPAEADAELLVAGEALTSAAVASWRRRHPDGAVFNVYGPTETTVSAVQHRATPGEELPDGAVPIGRPLRNTQAYVLDRRLGPVPAGVPGELYLAGDGVARGYLNRTVLTAERFVADPFGPAGTRMYRTGDVVRHRADGTLEFVGRADDQVKVRGHRIELGEVESALSTVPGVARAVAAVREDTPGNRRLVGYLVPVEGAALDAETARRHVAAVLPEYMVPSAVVTLDAVPLTPNGKTDRRALPAPQQTAAVRGREPRTPQEAILCGLFAEVLGVGRVGIHDGFFALGGHSLLATRLLSRIRSVLGVQLGIRALFEAPTVAGLAERLDGAGSARPAPAPAERPDAVPLSFAQRRLWFIHQMDPASPLYNIPMVLRLSGDLDRAALGAALADVAQRHESLRTVFPATDGEPRQAVLDGAAQPVGLTILDASDEDSTDAADPQARIAELLRGGFDLTREVPLRATLLATGPDEHVLVLVLHHIAGDAWSLAPLATDLSTAYRARLQGDAPQWTPLPVQYADYTLWQREVLGDESDPDSEIARQLAHWTDALAGLPEELALPTDRPRPLTGAQRGAKLRFALDAQLHRRLLALAGSTGTSLFMVLQAGLASVLSRLGAGDDIPIGAPIAGRTDDALDDLVGFFLNTLVLRTDTSGAPSFRELLARVRDTDLAAYANQDLPFERIVEALNPQRSLTRHPLFQVTLTVQNSRDAALELPGLTVAAEAGASSWARFDLSLGLGERHTANGVPNGLEGVAEFSADLFDRETVETVVGRLERLLRAAVADPDRSIGGIDILDAAERDRLVSGWNATGAVVPVGVVPVWFAECAARAPGAPAVVCGDERLSYGELWSRAVGVANELTRRGVGRGAVVALAVPRSVDAVVAMLGVGLAGGAFLPVDLDFPADRIAYILSDAAPSVILSTTDAAEQLPDGSTVPLLLLDSVEPASELVVEREVSAEDAAYVLYTSGSTGRPKGVVVPHGALRNFLWSMGSQVGLSVGEKWLAVTTFGFDISLLEVFLPLVSGAVVVIADRDVVRDPARLSALVRSEGIAVMQATPSLWRALMETDPDAAKGLKVLVGGEAVDAALAGVLAQAGASVWNMYGPTETTIWSTSALLTGDGGTPIGAPIANTQVYVLDGRLRLVPPGVPGELYIAGDGVARGYLGRPGLTSERFVTDPFGEPGSRMYRTGDLVRWTEAGVLEFVGRADDQVKVRGYRIELGEVESALSAVPGVARAVAMVREDTANDRRLVGYVVPTESTALEAESVRRAVADLLPEYMVPSAVVVLESVPLTPNGKTDRKALPAPTTSGTVRREARTAQEDILCGLFAEILGLSRVGIDDSFFDLGGHSLLATRLVSRIRTVLGVELPVRALFETPTVAALAPYLERGGETRPALVSRERPADVPLSYAQRRLWALSGLGATAGTYNIPMVTRLRGPLDAVALETALADVVTRHESLRTVFPATSDGTPTQVVLDPAEARPYLHVVQVEESGVEAAVAAAQRTDFALDTDLPLRAQLLEVGSEDHVLVLVLHHIAGDASSMRPLIRDLATAYTARAGGAAPQWSPLPVQYADYALWQREVLGDESDPDSEIARHLAHWTRTLAGLPEVLALPTDRPRPEEAGHDGGLVPLTLDGELHAGLLDLARSSRTTVFMVLQAALATLLTRLGAGEDIPLGTPVAGRGDEALDDLVGFFVNTLVLRTDTSGNPSFRDLLARVRDADLAAYSHQDVPFERVVDAVAPRRSAAYHPLFQVMLSLDNVSRADVRLAGLTVDAVGEPAGDGSGRAKFDLSVRLSEQRSDEDGPAGLHGTVAYAADLFDRATVEAMADRFVTVLKAVVADADRRIEDVDILGAAERELLLYGWNDTARPLPDLLVPELIEAQVARTPDAPALSSGDVTLSYAELNARANRLAHLLIGRGAGPEKVVAIAVPRSPEMIVSVLAVLKSGAAYLPVDTEYPADRIAYLFEDARPCLVVTSAEAEERVPSAAAGRIVVDAPDTVTALAAQPVRNPADADRTAPLTARTPAYVIYTSGSTGRPKGVVVEHGGIPNIVLARTGPYAMGPGSRALQFASLSFDAAMSEICTPLSAGACLVLGPADMLLQVAELPALLREQGVTHATLPPAVLAQLSPASLRTVRTLVTAGEAAPAGLVATWAPGRRMFNAYGPTETTVSCTMAGPLAPEAGVPPIGGPLPNTRVYVLDHRLRPVPAGVPGELYVAGIGVARGYLRRPGLSAERFVADPFGPAGGRMYRTGDVVSRMRDGRLRFVGRADGQVKLRGFRIELGEVEAALTGAPGVAQAVATVREDRPGVRQLVGYLVPEAGAGLDLGAVRTHLRAALPAHLLPSVLMEIGRIPLTVNGKTDKAALPAPEQPATAPAAPAAPAAQRSLEPSADDDPRVLLCRIVGEVLGLADVGADDNFFALGGDSINAIQVSGRARRAGLVLTPRDIFRHQTVAELAAAIRPAAEAVPVADDGVGAVPGTPVVRWLHQLGGPFQGLNQSVLLRVPGGLGQDELTRAVQAVVDHHDVLRARLTGAALGLPWNLETAPRGAVDARTRVSRIDVRDAAADAADLAAAVSAHGEEARRRLDPENGVLLQVVWFDAGPDEQGLLLVLLHHLVVDGVSWRILLPDLAAAWQAAREGRDPRPAPVGTTFRRWAQSLVMAAQDPARIAELPLWRQQTQGPDPLLGARRLDPAVDTRETAEHLTAALPADLTTALLTDVPARFRTQINDVLLTGLTLAIARWRRRWTQDASPAVLVDMEGHGREELDETLDLSRTVGWFTSRFPVRLDPGPLDLDEALDGGAATVAALGRIKEQLRALPDNGLGYGLLRYLNADTALALAGTAAPQIGFNYLGRVGSGGDTLGEGGPAGWSSASDLRIPLLPADPGMPFGHSVEINAVTRDGDDGPRLHVTYSWPAGLFDRAEMEELAELWFTALRALADPGQSERGDGFTPGDLPTSGLTQPEIDGFAAAPGGLEDAFALTPLQEGLFFHALQADDSGTDVYTVQLVLDLEGPLDPARLRAAGQTVLDRHPNLRAGFHHRADGAAVQVVPRSAALPWAEADLGTLPDDAARHELAALTEAARGHRFDLSRPPLVRFLLIRLGAERHRLVITKHHILLDGWSMPLFLRELVTLYENDGDAATLPAPAPFRSYVAWLAAQDRTASELAWRDTLAGVEEPTLLAPGREPAGPALPEQLVHDLSPELTATLQAHAARAGVTMNTVVQTAWALVLGRHLGRDDVLFGTTVSGRPPELPGAENMIGLFINTLPVRVRFDRSERWSAALARVQDEQTALRTHQYIGLADVHRIAGVRPLFDTALVYENYPLPEDTERSPSRLRATAVQGRDAAHYPLLLVASLRAQGLRFRLDHRPDVLGAATAPTLMERLTRVLESVAADPGQPVGRVSGLSHEERRALAAGGTRTPLAAGAHGGLGDTIHGRIAALAARTPDAVAVSLGDERLTWRELDERADRLARLLRELGTGPEDRVGVLLDRSPLLVVTFLAVLKAGAVCVPLAPAHPAERQRTVLDRAGARVLLTDAARAAERAGTPDHGVTTVAVDTDPRPARQDGTDPGATVEPDRLAYVMFTSGSTGVPKGVAVTHRDIVELADEPCWAPGARERMLFHSPHAWDAALLEVWGPLLNHGTVVVAPPGETDLRDLARLLVAERVTGLWLTAGLFRWLAEEEPDCFAGVREVRTGGDVVPADAVRKVLAACPGTVVSNGYGPTETTVFATHHAMRAGDPVPDNVPIGVPLHGMAAYVLSPELEPVPDGAVGELYLAGSGLARGYENDPALSACSFVADPFGSPGTRMYRSGDLARRRPDGTLEFVGRADDQVKLRGFRIELSEVDGALVALPGVAHAASLVREDRPGDKVLVAYTVPAPGAPAPDPATMRARLAEKLPDYLVPAAIVVLDALPLTANGKLDRAALPAPAHGGARTGRGPRTPREELLCGLFADVLGADEVGIDDEFFALGGNSLLAAGLVSRIRAVLGVELGIQALFLAPTVAGLAAALDDEAPDAAGALDVLLPLRTRGDLPPVFCFHAAGGLSWRYAALLRHLPAGHPVYGLQARAFAEPGHRPASLEEAAADYVERIRSVQPSGPYHLVGWSLGGLVAQAAAVLLEEAGEEVATVAVLDSYPARPGDPVVVPPAARVLGALLDAAGVGPDRGEEELTPEAGAALLRARGGPLAALLADRVGALVDAYRTGVELRAGFAPRRFSGDLLLFVASGGSDGGGSRPDSGGIPEGALAEKAGRWRPYTDGTIAVHPVDCRHEDMLRPEPLAVVGGALAAHLNARTTRKDT</sequence>
<dbReference type="FunFam" id="3.30.300.30:FF:000010">
    <property type="entry name" value="Enterobactin synthetase component F"/>
    <property type="match status" value="5"/>
</dbReference>
<feature type="domain" description="Carrier" evidence="8">
    <location>
        <begin position="2024"/>
        <end position="2099"/>
    </location>
</feature>
<evidence type="ECO:0000256" key="6">
    <source>
        <dbReference type="ARBA" id="ARBA00023194"/>
    </source>
</evidence>
<evidence type="ECO:0000313" key="9">
    <source>
        <dbReference type="EMBL" id="BAU88348.1"/>
    </source>
</evidence>
<dbReference type="Gene3D" id="1.10.1200.10">
    <property type="entry name" value="ACP-like"/>
    <property type="match status" value="4"/>
</dbReference>
<dbReference type="FunFam" id="1.10.1200.10:FF:000016">
    <property type="entry name" value="Non-ribosomal peptide synthase"/>
    <property type="match status" value="3"/>
</dbReference>
<dbReference type="InterPro" id="IPR020806">
    <property type="entry name" value="PKS_PP-bd"/>
</dbReference>
<dbReference type="CDD" id="cd12117">
    <property type="entry name" value="A_NRPS_Srf_like"/>
    <property type="match status" value="1"/>
</dbReference>
<dbReference type="CDD" id="cd12116">
    <property type="entry name" value="A_NRPS_Ta1_like"/>
    <property type="match status" value="2"/>
</dbReference>
<dbReference type="PROSITE" id="PS50075">
    <property type="entry name" value="CARRIER"/>
    <property type="match status" value="5"/>
</dbReference>
<dbReference type="InterPro" id="IPR009081">
    <property type="entry name" value="PP-bd_ACP"/>
</dbReference>
<dbReference type="InterPro" id="IPR010060">
    <property type="entry name" value="NRPS_synth"/>
</dbReference>
<dbReference type="SUPFAM" id="SSF47336">
    <property type="entry name" value="ACP-like"/>
    <property type="match status" value="5"/>
</dbReference>
<comment type="similarity">
    <text evidence="2">Belongs to the ATP-dependent AMP-binding enzyme family.</text>
</comment>
<dbReference type="SMART" id="SM00823">
    <property type="entry name" value="PKS_PP"/>
    <property type="match status" value="5"/>
</dbReference>
<evidence type="ECO:0000256" key="2">
    <source>
        <dbReference type="ARBA" id="ARBA00006432"/>
    </source>
</evidence>
<dbReference type="GO" id="GO:0005829">
    <property type="term" value="C:cytosol"/>
    <property type="evidence" value="ECO:0007669"/>
    <property type="project" value="TreeGrafter"/>
</dbReference>
<evidence type="ECO:0000256" key="5">
    <source>
        <dbReference type="ARBA" id="ARBA00022737"/>
    </source>
</evidence>
<name>A0A169PS76_STRLU</name>
<dbReference type="InterPro" id="IPR023213">
    <property type="entry name" value="CAT-like_dom_sf"/>
</dbReference>
<dbReference type="InterPro" id="IPR020802">
    <property type="entry name" value="TesA-like"/>
</dbReference>
<feature type="compositionally biased region" description="Basic and acidic residues" evidence="7">
    <location>
        <begin position="5325"/>
        <end position="5334"/>
    </location>
</feature>
<dbReference type="Pfam" id="PF00501">
    <property type="entry name" value="AMP-binding"/>
    <property type="match status" value="5"/>
</dbReference>
<dbReference type="NCBIfam" id="NF003417">
    <property type="entry name" value="PRK04813.1"/>
    <property type="match status" value="5"/>
</dbReference>
<dbReference type="Pfam" id="PF00668">
    <property type="entry name" value="Condensation"/>
    <property type="match status" value="6"/>
</dbReference>
<dbReference type="GO" id="GO:0043041">
    <property type="term" value="P:amino acid activation for nonribosomal peptide biosynthetic process"/>
    <property type="evidence" value="ECO:0007669"/>
    <property type="project" value="TreeGrafter"/>
</dbReference>
<dbReference type="EMBL" id="AP017424">
    <property type="protein sequence ID" value="BAU88348.1"/>
    <property type="molecule type" value="Genomic_DNA"/>
</dbReference>
<dbReference type="Gene3D" id="3.30.559.30">
    <property type="entry name" value="Nonribosomal peptide synthetase, condensation domain"/>
    <property type="match status" value="6"/>
</dbReference>
<dbReference type="GO" id="GO:0072330">
    <property type="term" value="P:monocarboxylic acid biosynthetic process"/>
    <property type="evidence" value="ECO:0007669"/>
    <property type="project" value="UniProtKB-ARBA"/>
</dbReference>
<dbReference type="FunFam" id="3.30.559.10:FF:000012">
    <property type="entry name" value="Non-ribosomal peptide synthetase"/>
    <property type="match status" value="2"/>
</dbReference>
<evidence type="ECO:0000256" key="3">
    <source>
        <dbReference type="ARBA" id="ARBA00022450"/>
    </source>
</evidence>
<dbReference type="InterPro" id="IPR029058">
    <property type="entry name" value="AB_hydrolase_fold"/>
</dbReference>
<dbReference type="Gene3D" id="3.40.50.980">
    <property type="match status" value="10"/>
</dbReference>
<dbReference type="GO" id="GO:0031177">
    <property type="term" value="F:phosphopantetheine binding"/>
    <property type="evidence" value="ECO:0007669"/>
    <property type="project" value="InterPro"/>
</dbReference>
<dbReference type="PANTHER" id="PTHR45527:SF1">
    <property type="entry name" value="FATTY ACID SYNTHASE"/>
    <property type="match status" value="1"/>
</dbReference>
<dbReference type="InterPro" id="IPR000873">
    <property type="entry name" value="AMP-dep_synth/lig_dom"/>
</dbReference>
<dbReference type="Pfam" id="PF00975">
    <property type="entry name" value="Thioesterase"/>
    <property type="match status" value="1"/>
</dbReference>
<dbReference type="CDD" id="cd19540">
    <property type="entry name" value="LCL_NRPS-like"/>
    <property type="match status" value="3"/>
</dbReference>
<dbReference type="SUPFAM" id="SSF52777">
    <property type="entry name" value="CoA-dependent acyltransferases"/>
    <property type="match status" value="12"/>
</dbReference>
<feature type="region of interest" description="Disordered" evidence="7">
    <location>
        <begin position="4127"/>
        <end position="4156"/>
    </location>
</feature>
<feature type="domain" description="Carrier" evidence="8">
    <location>
        <begin position="4155"/>
        <end position="4229"/>
    </location>
</feature>
<dbReference type="FunFam" id="2.30.38.10:FF:000001">
    <property type="entry name" value="Non-ribosomal peptide synthetase PvdI"/>
    <property type="match status" value="4"/>
</dbReference>
<dbReference type="GO" id="GO:0044550">
    <property type="term" value="P:secondary metabolite biosynthetic process"/>
    <property type="evidence" value="ECO:0007669"/>
    <property type="project" value="UniProtKB-ARBA"/>
</dbReference>
<dbReference type="CDD" id="cd19543">
    <property type="entry name" value="DCL_NRPS"/>
    <property type="match status" value="2"/>
</dbReference>
<dbReference type="CDD" id="cd05930">
    <property type="entry name" value="A_NRPS"/>
    <property type="match status" value="1"/>
</dbReference>
<dbReference type="PANTHER" id="PTHR45527">
    <property type="entry name" value="NONRIBOSOMAL PEPTIDE SYNTHETASE"/>
    <property type="match status" value="1"/>
</dbReference>
<dbReference type="Proteomes" id="UP000217676">
    <property type="component" value="Chromosome"/>
</dbReference>
<keyword evidence="3" id="KW-0596">Phosphopantetheine</keyword>
<dbReference type="FunFam" id="3.30.559.30:FF:000001">
    <property type="entry name" value="Non-ribosomal peptide synthetase"/>
    <property type="match status" value="1"/>
</dbReference>
<dbReference type="InterPro" id="IPR001031">
    <property type="entry name" value="Thioesterase"/>
</dbReference>
<feature type="domain" description="Carrier" evidence="8">
    <location>
        <begin position="963"/>
        <end position="1038"/>
    </location>
</feature>
<evidence type="ECO:0000256" key="7">
    <source>
        <dbReference type="SAM" id="MobiDB-lite"/>
    </source>
</evidence>
<proteinExistence type="inferred from homology"/>
<dbReference type="SUPFAM" id="SSF56801">
    <property type="entry name" value="Acetyl-CoA synthetase-like"/>
    <property type="match status" value="5"/>
</dbReference>
<dbReference type="InterPro" id="IPR045851">
    <property type="entry name" value="AMP-bd_C_sf"/>
</dbReference>
<evidence type="ECO:0000313" key="10">
    <source>
        <dbReference type="Proteomes" id="UP000217676"/>
    </source>
</evidence>
<dbReference type="GO" id="GO:0003824">
    <property type="term" value="F:catalytic activity"/>
    <property type="evidence" value="ECO:0007669"/>
    <property type="project" value="InterPro"/>
</dbReference>
<dbReference type="SUPFAM" id="SSF53474">
    <property type="entry name" value="alpha/beta-Hydrolases"/>
    <property type="match status" value="1"/>
</dbReference>
<dbReference type="Pfam" id="PF13193">
    <property type="entry name" value="AMP-binding_C"/>
    <property type="match status" value="5"/>
</dbReference>
<gene>
    <name evidence="9" type="ORF">SLA_7483</name>
</gene>
<keyword evidence="10" id="KW-1185">Reference proteome</keyword>
<dbReference type="NCBIfam" id="TIGR01733">
    <property type="entry name" value="AA-adenyl-dom"/>
    <property type="match status" value="5"/>
</dbReference>
<dbReference type="Gene3D" id="3.30.300.30">
    <property type="match status" value="5"/>
</dbReference>
<reference evidence="9 10" key="1">
    <citation type="journal article" date="2016" name="Genome Announc.">
        <title>Complete Genome Sequence of Thiostrepton-Producing Streptomyces laurentii ATCC 31255.</title>
        <authorList>
            <person name="Doi K."/>
            <person name="Fujino Y."/>
            <person name="Nagayoshi Y."/>
            <person name="Ohshima T."/>
            <person name="Ogata S."/>
        </authorList>
    </citation>
    <scope>NUCLEOTIDE SEQUENCE [LARGE SCALE GENOMIC DNA]</scope>
    <source>
        <strain evidence="9 10">ATCC 31255</strain>
    </source>
</reference>
<dbReference type="NCBIfam" id="TIGR01720">
    <property type="entry name" value="NRPS-para261"/>
    <property type="match status" value="1"/>
</dbReference>
<evidence type="ECO:0000259" key="8">
    <source>
        <dbReference type="PROSITE" id="PS50075"/>
    </source>
</evidence>
<evidence type="ECO:0000256" key="1">
    <source>
        <dbReference type="ARBA" id="ARBA00001957"/>
    </source>
</evidence>
<comment type="cofactor">
    <cofactor evidence="1">
        <name>pantetheine 4'-phosphate</name>
        <dbReference type="ChEBI" id="CHEBI:47942"/>
    </cofactor>
</comment>
<dbReference type="InterPro" id="IPR025110">
    <property type="entry name" value="AMP-bd_C"/>
</dbReference>
<dbReference type="Gene3D" id="3.30.559.10">
    <property type="entry name" value="Chloramphenicol acetyltransferase-like domain"/>
    <property type="match status" value="6"/>
</dbReference>
<protein>
    <submittedName>
        <fullName evidence="9">Cyclic nucleotide binding protein</fullName>
    </submittedName>
</protein>
<dbReference type="FunFam" id="3.40.50.12780:FF:000012">
    <property type="entry name" value="Non-ribosomal peptide synthetase"/>
    <property type="match status" value="3"/>
</dbReference>
<accession>A0A169PS76</accession>
<feature type="compositionally biased region" description="Low complexity" evidence="7">
    <location>
        <begin position="4128"/>
        <end position="4148"/>
    </location>
</feature>
<dbReference type="InterPro" id="IPR010071">
    <property type="entry name" value="AA_adenyl_dom"/>
</dbReference>
<dbReference type="FunFam" id="1.10.1200.10:FF:000005">
    <property type="entry name" value="Nonribosomal peptide synthetase 1"/>
    <property type="match status" value="2"/>
</dbReference>
<dbReference type="InterPro" id="IPR001242">
    <property type="entry name" value="Condensation_dom"/>
</dbReference>
<dbReference type="Gene3D" id="3.40.50.1820">
    <property type="entry name" value="alpha/beta hydrolase"/>
    <property type="match status" value="1"/>
</dbReference>
<keyword evidence="4" id="KW-0597">Phosphoprotein</keyword>
<dbReference type="PROSITE" id="PS00455">
    <property type="entry name" value="AMP_BINDING"/>
    <property type="match status" value="5"/>
</dbReference>
<feature type="region of interest" description="Disordered" evidence="7">
    <location>
        <begin position="2003"/>
        <end position="2024"/>
    </location>
</feature>
<dbReference type="Gene3D" id="2.30.38.10">
    <property type="entry name" value="Luciferase, Domain 3"/>
    <property type="match status" value="5"/>
</dbReference>
<dbReference type="InterPro" id="IPR006162">
    <property type="entry name" value="Ppantetheine_attach_site"/>
</dbReference>
<feature type="domain" description="Carrier" evidence="8">
    <location>
        <begin position="5706"/>
        <end position="5781"/>
    </location>
</feature>
<feature type="domain" description="Carrier" evidence="8">
    <location>
        <begin position="3079"/>
        <end position="3154"/>
    </location>
</feature>
<dbReference type="InterPro" id="IPR036736">
    <property type="entry name" value="ACP-like_sf"/>
</dbReference>
<keyword evidence="6" id="KW-0045">Antibiotic biosynthesis</keyword>
<feature type="region of interest" description="Disordered" evidence="7">
    <location>
        <begin position="5308"/>
        <end position="5339"/>
    </location>
</feature>
<organism evidence="9 10">
    <name type="scientific">Streptomyces laurentii</name>
    <dbReference type="NCBI Taxonomy" id="39478"/>
    <lineage>
        <taxon>Bacteria</taxon>
        <taxon>Bacillati</taxon>
        <taxon>Actinomycetota</taxon>
        <taxon>Actinomycetes</taxon>
        <taxon>Kitasatosporales</taxon>
        <taxon>Streptomycetaceae</taxon>
        <taxon>Streptomyces</taxon>
    </lineage>
</organism>